<evidence type="ECO:0000256" key="4">
    <source>
        <dbReference type="ARBA" id="ARBA00022787"/>
    </source>
</evidence>
<dbReference type="SUPFAM" id="SSF47157">
    <property type="entry name" value="Mitochondrial import receptor subunit Tom20"/>
    <property type="match status" value="1"/>
</dbReference>
<evidence type="ECO:0000313" key="11">
    <source>
        <dbReference type="Proteomes" id="UP001498398"/>
    </source>
</evidence>
<dbReference type="InterPro" id="IPR023392">
    <property type="entry name" value="Tom20_dom_sf"/>
</dbReference>
<keyword evidence="5" id="KW-1133">Transmembrane helix</keyword>
<dbReference type="InterPro" id="IPR002056">
    <property type="entry name" value="MAS20"/>
</dbReference>
<keyword evidence="7" id="KW-0472">Membrane</keyword>
<keyword evidence="4" id="KW-1000">Mitochondrion outer membrane</keyword>
<dbReference type="Proteomes" id="UP001498398">
    <property type="component" value="Unassembled WGS sequence"/>
</dbReference>
<sequence>MSSRTSSIITIAGVTLLGLAAYAVYFDYKRRNDVGFRRKLRKDKKRVDKSIASSKAAVETASSDDLRAALEQVRKEEVPVAPEQKEAYFMSQVAAGEQMSIQGPNFHLPAALAFYRALRVYPSPVELMVIYQKTVPEPIFKLVIELTNLDVKDRVEGYYDHFPPKSLGVAVETRKIDDTTSKKVLVVKKDVKAGEVIYKEHPVVSALDYDIQDAGTHCSHCLRVVDPSTAIKIPQDPINTVYCSPECQSAAKTQSHALLFSLERPLPAEIPTEPITPVQLESRRKAQVLYVDHLKKISKAAPLLVARFIARQIALEMNKLIPGAGESKSGENDFVDSDGGDYLLADHLERLRYLEVTADKEEIELITNVLQSVLPGLEQFVTEERYAVLLGKMAYNAFGVYFDGGRDDKPPSEIRPEDQEKTRTPVGTARQVGTALYTVASYLSHSCDPSARPSFNNGTSELHLVATRDLKEGDELTVSFVDVTQHEGETPVEARRRRRMELARGWRFACGCDKCLEEAKTLDLGAASENEEKIKDESKVEDSVTNYQENEGGSV</sequence>
<evidence type="ECO:0000256" key="8">
    <source>
        <dbReference type="SAM" id="MobiDB-lite"/>
    </source>
</evidence>
<keyword evidence="6" id="KW-0496">Mitochondrion</keyword>
<dbReference type="InterPro" id="IPR050869">
    <property type="entry name" value="H3K4_H4K5_MeTrfase"/>
</dbReference>
<evidence type="ECO:0000256" key="6">
    <source>
        <dbReference type="ARBA" id="ARBA00023128"/>
    </source>
</evidence>
<dbReference type="Gene3D" id="1.20.960.10">
    <property type="entry name" value="Mitochondrial outer membrane translocase complex, subunit Tom20 domain"/>
    <property type="match status" value="1"/>
</dbReference>
<feature type="region of interest" description="Disordered" evidence="8">
    <location>
        <begin position="526"/>
        <end position="555"/>
    </location>
</feature>
<comment type="subcellular location">
    <subcellularLocation>
        <location evidence="1">Mitochondrion outer membrane</location>
        <topology evidence="1">Single-pass membrane protein</topology>
    </subcellularLocation>
</comment>
<protein>
    <submittedName>
        <fullName evidence="10">Mitochondrial import receptor subunit tom20</fullName>
    </submittedName>
</protein>
<dbReference type="Gene3D" id="1.10.220.160">
    <property type="match status" value="1"/>
</dbReference>
<dbReference type="InterPro" id="IPR001214">
    <property type="entry name" value="SET_dom"/>
</dbReference>
<evidence type="ECO:0000256" key="3">
    <source>
        <dbReference type="ARBA" id="ARBA00022692"/>
    </source>
</evidence>
<gene>
    <name evidence="10" type="primary">TOM20</name>
    <name evidence="10" type="ORF">VKT23_001694</name>
</gene>
<feature type="compositionally biased region" description="Basic and acidic residues" evidence="8">
    <location>
        <begin position="406"/>
        <end position="423"/>
    </location>
</feature>
<dbReference type="Gene3D" id="2.170.270.10">
    <property type="entry name" value="SET domain"/>
    <property type="match status" value="1"/>
</dbReference>
<feature type="region of interest" description="Disordered" evidence="8">
    <location>
        <begin position="406"/>
        <end position="427"/>
    </location>
</feature>
<evidence type="ECO:0000256" key="2">
    <source>
        <dbReference type="ARBA" id="ARBA00005792"/>
    </source>
</evidence>
<dbReference type="SUPFAM" id="SSF82199">
    <property type="entry name" value="SET domain"/>
    <property type="match status" value="1"/>
</dbReference>
<evidence type="ECO:0000313" key="10">
    <source>
        <dbReference type="EMBL" id="KAK7470260.1"/>
    </source>
</evidence>
<dbReference type="PRINTS" id="PR00351">
    <property type="entry name" value="OM20RECEPTOR"/>
</dbReference>
<organism evidence="10 11">
    <name type="scientific">Marasmiellus scandens</name>
    <dbReference type="NCBI Taxonomy" id="2682957"/>
    <lineage>
        <taxon>Eukaryota</taxon>
        <taxon>Fungi</taxon>
        <taxon>Dikarya</taxon>
        <taxon>Basidiomycota</taxon>
        <taxon>Agaricomycotina</taxon>
        <taxon>Agaricomycetes</taxon>
        <taxon>Agaricomycetidae</taxon>
        <taxon>Agaricales</taxon>
        <taxon>Marasmiineae</taxon>
        <taxon>Omphalotaceae</taxon>
        <taxon>Marasmiellus</taxon>
    </lineage>
</organism>
<dbReference type="PANTHER" id="PTHR12197">
    <property type="entry name" value="HISTONE-LYSINE N-METHYLTRANSFERASE SMYD"/>
    <property type="match status" value="1"/>
</dbReference>
<dbReference type="InterPro" id="IPR046341">
    <property type="entry name" value="SET_dom_sf"/>
</dbReference>
<dbReference type="PROSITE" id="PS50280">
    <property type="entry name" value="SET"/>
    <property type="match status" value="1"/>
</dbReference>
<feature type="compositionally biased region" description="Polar residues" evidence="8">
    <location>
        <begin position="543"/>
        <end position="555"/>
    </location>
</feature>
<dbReference type="Gene3D" id="6.10.140.2220">
    <property type="match status" value="1"/>
</dbReference>
<dbReference type="EMBL" id="JBANRG010000002">
    <property type="protein sequence ID" value="KAK7470260.1"/>
    <property type="molecule type" value="Genomic_DNA"/>
</dbReference>
<dbReference type="PANTHER" id="PTHR12197:SF251">
    <property type="entry name" value="EG:BACR7C10.4 PROTEIN"/>
    <property type="match status" value="1"/>
</dbReference>
<keyword evidence="11" id="KW-1185">Reference proteome</keyword>
<evidence type="ECO:0000256" key="1">
    <source>
        <dbReference type="ARBA" id="ARBA00004572"/>
    </source>
</evidence>
<evidence type="ECO:0000256" key="5">
    <source>
        <dbReference type="ARBA" id="ARBA00022989"/>
    </source>
</evidence>
<feature type="compositionally biased region" description="Basic and acidic residues" evidence="8">
    <location>
        <begin position="530"/>
        <end position="542"/>
    </location>
</feature>
<accession>A0ABR1K293</accession>
<name>A0ABR1K293_9AGAR</name>
<dbReference type="Pfam" id="PF02064">
    <property type="entry name" value="MAS20"/>
    <property type="match status" value="1"/>
</dbReference>
<reference evidence="10 11" key="1">
    <citation type="submission" date="2024-01" db="EMBL/GenBank/DDBJ databases">
        <title>A draft genome for the cacao thread blight pathogen Marasmiellus scandens.</title>
        <authorList>
            <person name="Baruah I.K."/>
            <person name="Leung J."/>
            <person name="Bukari Y."/>
            <person name="Amoako-Attah I."/>
            <person name="Meinhardt L.W."/>
            <person name="Bailey B.A."/>
            <person name="Cohen S.P."/>
        </authorList>
    </citation>
    <scope>NUCLEOTIDE SEQUENCE [LARGE SCALE GENOMIC DNA]</scope>
    <source>
        <strain evidence="10 11">GH-19</strain>
    </source>
</reference>
<dbReference type="CDD" id="cd20071">
    <property type="entry name" value="SET_SMYD"/>
    <property type="match status" value="1"/>
</dbReference>
<comment type="similarity">
    <text evidence="2">Belongs to the Tom20 family.</text>
</comment>
<proteinExistence type="inferred from homology"/>
<keyword evidence="3" id="KW-0812">Transmembrane</keyword>
<keyword evidence="10" id="KW-0675">Receptor</keyword>
<comment type="caution">
    <text evidence="10">The sequence shown here is derived from an EMBL/GenBank/DDBJ whole genome shotgun (WGS) entry which is preliminary data.</text>
</comment>
<feature type="domain" description="SET" evidence="9">
    <location>
        <begin position="375"/>
        <end position="481"/>
    </location>
</feature>
<evidence type="ECO:0000256" key="7">
    <source>
        <dbReference type="ARBA" id="ARBA00023136"/>
    </source>
</evidence>
<evidence type="ECO:0000259" key="9">
    <source>
        <dbReference type="PROSITE" id="PS50280"/>
    </source>
</evidence>
<dbReference type="Pfam" id="PF00856">
    <property type="entry name" value="SET"/>
    <property type="match status" value="1"/>
</dbReference>